<dbReference type="InterPro" id="IPR017853">
    <property type="entry name" value="GH"/>
</dbReference>
<proteinExistence type="predicted"/>
<feature type="domain" description="Glycosyl hydrolase family 13 catalytic" evidence="1">
    <location>
        <begin position="154"/>
        <end position="510"/>
    </location>
</feature>
<gene>
    <name evidence="2" type="ORF">GHK45_32165</name>
</gene>
<dbReference type="SUPFAM" id="SSF51011">
    <property type="entry name" value="Glycosyl hydrolase domain"/>
    <property type="match status" value="1"/>
</dbReference>
<dbReference type="AlphaFoldDB" id="A0A6A8A1H0"/>
<dbReference type="GO" id="GO:0005975">
    <property type="term" value="P:carbohydrate metabolic process"/>
    <property type="evidence" value="ECO:0007669"/>
    <property type="project" value="InterPro"/>
</dbReference>
<dbReference type="EMBL" id="WISP01000210">
    <property type="protein sequence ID" value="MQW08219.1"/>
    <property type="molecule type" value="Genomic_DNA"/>
</dbReference>
<accession>A0A6A8A1H0</accession>
<dbReference type="Pfam" id="PF00128">
    <property type="entry name" value="Alpha-amylase"/>
    <property type="match status" value="1"/>
</dbReference>
<dbReference type="SMART" id="SM00642">
    <property type="entry name" value="Aamy"/>
    <property type="match status" value="1"/>
</dbReference>
<reference evidence="2" key="1">
    <citation type="journal article" date="2013" name="Genome Biol.">
        <title>Comparative genomics of the core and accessory genomes of 48 Sinorhizobium strains comprising five genospecies.</title>
        <authorList>
            <person name="Sugawara M."/>
            <person name="Epstein B."/>
            <person name="Badgley B.D."/>
            <person name="Unno T."/>
            <person name="Xu L."/>
            <person name="Reese J."/>
            <person name="Gyaneshwar P."/>
            <person name="Denny R."/>
            <person name="Mudge J."/>
            <person name="Bharti A.K."/>
            <person name="Farmer A.D."/>
            <person name="May G.D."/>
            <person name="Woodward J.E."/>
            <person name="Medigue C."/>
            <person name="Vallenet D."/>
            <person name="Lajus A."/>
            <person name="Rouy Z."/>
            <person name="Martinez-Vaz B."/>
            <person name="Tiffin P."/>
            <person name="Young N.D."/>
            <person name="Sadowsky M.J."/>
        </authorList>
    </citation>
    <scope>NUCLEOTIDE SEQUENCE</scope>
    <source>
        <strain evidence="2">M30</strain>
    </source>
</reference>
<evidence type="ECO:0000313" key="2">
    <source>
        <dbReference type="EMBL" id="MQW08219.1"/>
    </source>
</evidence>
<name>A0A6A8A1H0_RHIML</name>
<comment type="caution">
    <text evidence="2">The sequence shown here is derived from an EMBL/GenBank/DDBJ whole genome shotgun (WGS) entry which is preliminary data.</text>
</comment>
<organism evidence="2">
    <name type="scientific">Rhizobium meliloti</name>
    <name type="common">Ensifer meliloti</name>
    <name type="synonym">Sinorhizobium meliloti</name>
    <dbReference type="NCBI Taxonomy" id="382"/>
    <lineage>
        <taxon>Bacteria</taxon>
        <taxon>Pseudomonadati</taxon>
        <taxon>Pseudomonadota</taxon>
        <taxon>Alphaproteobacteria</taxon>
        <taxon>Hyphomicrobiales</taxon>
        <taxon>Rhizobiaceae</taxon>
        <taxon>Sinorhizobium/Ensifer group</taxon>
        <taxon>Sinorhizobium</taxon>
    </lineage>
</organism>
<protein>
    <submittedName>
        <fullName evidence="2">Alpha-amylase</fullName>
    </submittedName>
</protein>
<dbReference type="PANTHER" id="PTHR43002">
    <property type="entry name" value="GLYCOGEN DEBRANCHING ENZYME"/>
    <property type="match status" value="1"/>
</dbReference>
<dbReference type="RefSeq" id="WP_153318976.1">
    <property type="nucleotide sequence ID" value="NZ_WISP01000210.1"/>
</dbReference>
<dbReference type="SUPFAM" id="SSF51445">
    <property type="entry name" value="(Trans)glycosidases"/>
    <property type="match status" value="1"/>
</dbReference>
<dbReference type="Gene3D" id="3.20.20.80">
    <property type="entry name" value="Glycosidases"/>
    <property type="match status" value="1"/>
</dbReference>
<evidence type="ECO:0000259" key="1">
    <source>
        <dbReference type="SMART" id="SM00642"/>
    </source>
</evidence>
<dbReference type="InterPro" id="IPR006047">
    <property type="entry name" value="GH13_cat_dom"/>
</dbReference>
<sequence length="618" mass="70507">MISLDDVGAHPQPPAAGLWSVRFGLYLPGVTYNKDYRLKVRVTHEADQFVRGIDPQEFWMTWINGSPLDLWTATVPFVADPPPSYFGQPGRYVYRYQLLRSDGRPIAFWFPDPFARETAIGTLSAFTIDPQAQPFAWSDAAFVPPDVDQMVVYEVNVREFNTDFDGLTRQLDYVKALGVNVLELMPISNVKETVEWGYTPLDYFAPDERLGGPLGFKRLVNAAHERDITVLLDSVYAHTHPEFTYNLVYEASGETNPMLGRFEGEFFQDWAGTDFRKAFTRDYFFTLNKFLVAEYHVDGFRYDYVPGMYDGPAGQGYADLVYRTYQHSKSITRFQAATGHSRIIQCAEHLPDAAGIMAQTHSNCAWQNGLLDRARETARGGSVTERLAHQLDPEFLGYPSEHTAGGDTFPVAPFQYLESHDHGRFINEFGTMNLRDLLGERYGNRDRFYKMQPYVIALYTGKGIPMLWHGQEFAENWGVPPRGLGRNLFERPLHWEFFYDEAGKALVRLHRILGTLRGTHRALGSRGYYYYYHDRAHLQRGVLAYRRKADAQGTSVSEDVLVLLNFSDSEAEVWLPFPPAGRWVEMIDGTLSPIQVVQNGQWFPAIVPSNYGSIYKLT</sequence>